<keyword evidence="2" id="KW-1185">Reference proteome</keyword>
<accession>A0ABS2PBH7</accession>
<dbReference type="Pfam" id="PF13040">
    <property type="entry name" value="Fur_reg_FbpB"/>
    <property type="match status" value="1"/>
</dbReference>
<organism evidence="1 2">
    <name type="scientific">Geomicrobium sediminis</name>
    <dbReference type="NCBI Taxonomy" id="1347788"/>
    <lineage>
        <taxon>Bacteria</taxon>
        <taxon>Bacillati</taxon>
        <taxon>Bacillota</taxon>
        <taxon>Bacilli</taxon>
        <taxon>Bacillales</taxon>
        <taxon>Geomicrobium</taxon>
    </lineage>
</organism>
<dbReference type="EMBL" id="JAFBEC010000004">
    <property type="protein sequence ID" value="MBM7632696.1"/>
    <property type="molecule type" value="Genomic_DNA"/>
</dbReference>
<dbReference type="InterPro" id="IPR025004">
    <property type="entry name" value="SenN/SenS"/>
</dbReference>
<reference evidence="1 2" key="1">
    <citation type="submission" date="2021-01" db="EMBL/GenBank/DDBJ databases">
        <title>Genomic Encyclopedia of Type Strains, Phase IV (KMG-IV): sequencing the most valuable type-strain genomes for metagenomic binning, comparative biology and taxonomic classification.</title>
        <authorList>
            <person name="Goeker M."/>
        </authorList>
    </citation>
    <scope>NUCLEOTIDE SEQUENCE [LARGE SCALE GENOMIC DNA]</scope>
    <source>
        <strain evidence="1 2">DSM 25540</strain>
    </source>
</reference>
<sequence>MKRIKKARFQELLRTNREQIMNDREALEKIDAKLDSKRKA</sequence>
<evidence type="ECO:0000313" key="2">
    <source>
        <dbReference type="Proteomes" id="UP000741863"/>
    </source>
</evidence>
<protein>
    <submittedName>
        <fullName evidence="1">Membrane protein YqjE</fullName>
    </submittedName>
</protein>
<dbReference type="Proteomes" id="UP000741863">
    <property type="component" value="Unassembled WGS sequence"/>
</dbReference>
<gene>
    <name evidence="1" type="ORF">JOD17_001790</name>
</gene>
<proteinExistence type="predicted"/>
<comment type="caution">
    <text evidence="1">The sequence shown here is derived from an EMBL/GenBank/DDBJ whole genome shotgun (WGS) entry which is preliminary data.</text>
</comment>
<name>A0ABS2PBH7_9BACL</name>
<dbReference type="RefSeq" id="WP_081831795.1">
    <property type="nucleotide sequence ID" value="NZ_JAFBEC010000004.1"/>
</dbReference>
<evidence type="ECO:0000313" key="1">
    <source>
        <dbReference type="EMBL" id="MBM7632696.1"/>
    </source>
</evidence>